<protein>
    <submittedName>
        <fullName evidence="1">Uncharacterized protein</fullName>
    </submittedName>
</protein>
<reference evidence="2" key="1">
    <citation type="journal article" date="2019" name="Plant Biotechnol. J.">
        <title>Genome sequencing of the Australian wild diploid species Gossypium australe highlights disease resistance and delayed gland morphogenesis.</title>
        <authorList>
            <person name="Cai Y."/>
            <person name="Cai X."/>
            <person name="Wang Q."/>
            <person name="Wang P."/>
            <person name="Zhang Y."/>
            <person name="Cai C."/>
            <person name="Xu Y."/>
            <person name="Wang K."/>
            <person name="Zhou Z."/>
            <person name="Wang C."/>
            <person name="Geng S."/>
            <person name="Li B."/>
            <person name="Dong Q."/>
            <person name="Hou Y."/>
            <person name="Wang H."/>
            <person name="Ai P."/>
            <person name="Liu Z."/>
            <person name="Yi F."/>
            <person name="Sun M."/>
            <person name="An G."/>
            <person name="Cheng J."/>
            <person name="Zhang Y."/>
            <person name="Shi Q."/>
            <person name="Xie Y."/>
            <person name="Shi X."/>
            <person name="Chang Y."/>
            <person name="Huang F."/>
            <person name="Chen Y."/>
            <person name="Hong S."/>
            <person name="Mi L."/>
            <person name="Sun Q."/>
            <person name="Zhang L."/>
            <person name="Zhou B."/>
            <person name="Peng R."/>
            <person name="Zhang X."/>
            <person name="Liu F."/>
        </authorList>
    </citation>
    <scope>NUCLEOTIDE SEQUENCE [LARGE SCALE GENOMIC DNA]</scope>
    <source>
        <strain evidence="2">cv. PA1801</strain>
    </source>
</reference>
<evidence type="ECO:0000313" key="1">
    <source>
        <dbReference type="EMBL" id="KAA3473061.1"/>
    </source>
</evidence>
<name>A0A5B6VUX3_9ROSI</name>
<accession>A0A5B6VUX3</accession>
<dbReference type="AlphaFoldDB" id="A0A5B6VUX3"/>
<dbReference type="Proteomes" id="UP000325315">
    <property type="component" value="Unassembled WGS sequence"/>
</dbReference>
<proteinExistence type="predicted"/>
<comment type="caution">
    <text evidence="1">The sequence shown here is derived from an EMBL/GenBank/DDBJ whole genome shotgun (WGS) entry which is preliminary data.</text>
</comment>
<evidence type="ECO:0000313" key="2">
    <source>
        <dbReference type="Proteomes" id="UP000325315"/>
    </source>
</evidence>
<dbReference type="EMBL" id="SMMG02000005">
    <property type="protein sequence ID" value="KAA3473061.1"/>
    <property type="molecule type" value="Genomic_DNA"/>
</dbReference>
<sequence>MFLPVHKFIQITTIFCLKCSRGCSTFNVSNDVGSIFIGSKKIFRAFKCSRLLAWINSWCIKPISQDGKEVFINSVLQAILAYEMSCFLLLKILKVRRGYIGVSVKGYVI</sequence>
<organism evidence="1 2">
    <name type="scientific">Gossypium australe</name>
    <dbReference type="NCBI Taxonomy" id="47621"/>
    <lineage>
        <taxon>Eukaryota</taxon>
        <taxon>Viridiplantae</taxon>
        <taxon>Streptophyta</taxon>
        <taxon>Embryophyta</taxon>
        <taxon>Tracheophyta</taxon>
        <taxon>Spermatophyta</taxon>
        <taxon>Magnoliopsida</taxon>
        <taxon>eudicotyledons</taxon>
        <taxon>Gunneridae</taxon>
        <taxon>Pentapetalae</taxon>
        <taxon>rosids</taxon>
        <taxon>malvids</taxon>
        <taxon>Malvales</taxon>
        <taxon>Malvaceae</taxon>
        <taxon>Malvoideae</taxon>
        <taxon>Gossypium</taxon>
    </lineage>
</organism>
<gene>
    <name evidence="1" type="ORF">EPI10_023470</name>
</gene>
<keyword evidence="2" id="KW-1185">Reference proteome</keyword>